<dbReference type="GO" id="GO:0008233">
    <property type="term" value="F:peptidase activity"/>
    <property type="evidence" value="ECO:0007669"/>
    <property type="project" value="UniProtKB-KW"/>
</dbReference>
<feature type="region of interest" description="Disordered" evidence="1">
    <location>
        <begin position="44"/>
        <end position="95"/>
    </location>
</feature>
<reference evidence="3" key="1">
    <citation type="submission" date="2015-11" db="EMBL/GenBank/DDBJ databases">
        <title>Draft Genome Sequence of the Radioresistant Bacterium Deinococcus grandis, Isolated from Freshwater Fish in Japan.</title>
        <authorList>
            <person name="Satoh K."/>
            <person name="Onodera T."/>
            <person name="Omoso K."/>
            <person name="Takeda-Yano K."/>
            <person name="Katayama T."/>
            <person name="Oono Y."/>
            <person name="Narumi I."/>
        </authorList>
    </citation>
    <scope>NUCLEOTIDE SEQUENCE [LARGE SCALE GENOMIC DNA]</scope>
    <source>
        <strain evidence="3">ATCC 43672</strain>
    </source>
</reference>
<name>A0A117DNM1_9DEIO</name>
<feature type="compositionally biased region" description="Basic residues" evidence="1">
    <location>
        <begin position="58"/>
        <end position="67"/>
    </location>
</feature>
<gene>
    <name evidence="2" type="ORF">DEIGR_101929</name>
</gene>
<keyword evidence="2" id="KW-0378">Hydrolase</keyword>
<keyword evidence="3" id="KW-1185">Reference proteome</keyword>
<dbReference type="AlphaFoldDB" id="A0A117DNM1"/>
<protein>
    <submittedName>
        <fullName evidence="2">Trypsin-like serine protease</fullName>
    </submittedName>
</protein>
<feature type="region of interest" description="Disordered" evidence="1">
    <location>
        <begin position="1"/>
        <end position="21"/>
    </location>
</feature>
<organism evidence="2 3">
    <name type="scientific">Deinococcus grandis</name>
    <dbReference type="NCBI Taxonomy" id="57498"/>
    <lineage>
        <taxon>Bacteria</taxon>
        <taxon>Thermotogati</taxon>
        <taxon>Deinococcota</taxon>
        <taxon>Deinococci</taxon>
        <taxon>Deinococcales</taxon>
        <taxon>Deinococcaceae</taxon>
        <taxon>Deinococcus</taxon>
    </lineage>
</organism>
<sequence length="95" mass="10930">MRPGGQQQGKEQEDGAHLPGRLVRAPRALHPICVRVPSMPSLAWEHRRPRQQEQVSRSQHRHYRRQTRPFSAAQLVQSVRPGRTHAPYPVMQTVS</sequence>
<dbReference type="Proteomes" id="UP000056209">
    <property type="component" value="Unassembled WGS sequence"/>
</dbReference>
<accession>A0A117DNM1</accession>
<evidence type="ECO:0000313" key="2">
    <source>
        <dbReference type="EMBL" id="GAQ21902.1"/>
    </source>
</evidence>
<dbReference type="GO" id="GO:0006508">
    <property type="term" value="P:proteolysis"/>
    <property type="evidence" value="ECO:0007669"/>
    <property type="project" value="UniProtKB-KW"/>
</dbReference>
<keyword evidence="2" id="KW-0645">Protease</keyword>
<comment type="caution">
    <text evidence="2">The sequence shown here is derived from an EMBL/GenBank/DDBJ whole genome shotgun (WGS) entry which is preliminary data.</text>
</comment>
<evidence type="ECO:0000313" key="3">
    <source>
        <dbReference type="Proteomes" id="UP000056209"/>
    </source>
</evidence>
<evidence type="ECO:0000256" key="1">
    <source>
        <dbReference type="SAM" id="MobiDB-lite"/>
    </source>
</evidence>
<dbReference type="EMBL" id="BCMS01000001">
    <property type="protein sequence ID" value="GAQ21902.1"/>
    <property type="molecule type" value="Genomic_DNA"/>
</dbReference>
<proteinExistence type="predicted"/>